<dbReference type="AlphaFoldDB" id="A0A371Q520"/>
<dbReference type="GO" id="GO:0004497">
    <property type="term" value="F:monooxygenase activity"/>
    <property type="evidence" value="ECO:0007669"/>
    <property type="project" value="UniProtKB-KW"/>
</dbReference>
<name>A0A371Q520_STRIH</name>
<keyword evidence="2" id="KW-1185">Reference proteome</keyword>
<evidence type="ECO:0000313" key="2">
    <source>
        <dbReference type="Proteomes" id="UP000262477"/>
    </source>
</evidence>
<dbReference type="Gene3D" id="3.30.70.100">
    <property type="match status" value="2"/>
</dbReference>
<reference evidence="1 2" key="1">
    <citation type="submission" date="2018-08" db="EMBL/GenBank/DDBJ databases">
        <title>Streptomyces NEAU-D10 sp. nov., a novel Actinomycete isolated from soil.</title>
        <authorList>
            <person name="Jin L."/>
        </authorList>
    </citation>
    <scope>NUCLEOTIDE SEQUENCE [LARGE SCALE GENOMIC DNA]</scope>
    <source>
        <strain evidence="1 2">NEAU-D10</strain>
    </source>
</reference>
<accession>A0A371Q520</accession>
<organism evidence="1 2">
    <name type="scientific">Streptomyces inhibens</name>
    <dbReference type="NCBI Taxonomy" id="2293571"/>
    <lineage>
        <taxon>Bacteria</taxon>
        <taxon>Bacillati</taxon>
        <taxon>Actinomycetota</taxon>
        <taxon>Actinomycetes</taxon>
        <taxon>Kitasatosporales</taxon>
        <taxon>Streptomycetaceae</taxon>
        <taxon>Streptomyces</taxon>
    </lineage>
</organism>
<sequence length="246" mass="26447">MTSSDDAAQSSRGADAGAGFLVDVFPEIRRPDAGAVLISEWDAGSPEGQRAVLDGVARAWERTPLPAGLLSRVLFAGTDGRSVLHYAQWTSDAAHREFVRTEDTGLRERIAAAPAGVGDVGNSGPTRFRLYRSMLPQGEPRTPGCVVRVAFRTTGHEAARELVDGLLDMLGERQGGQGGIASHFHLSEDGTQVVNYSEWTDPESHEREVGAKLQRGGQVMAFIESLPGVEPLGFRRYVAPRGLVRA</sequence>
<dbReference type="SUPFAM" id="SSF54909">
    <property type="entry name" value="Dimeric alpha+beta barrel"/>
    <property type="match status" value="2"/>
</dbReference>
<dbReference type="Proteomes" id="UP000262477">
    <property type="component" value="Unassembled WGS sequence"/>
</dbReference>
<dbReference type="OrthoDB" id="1493813at2"/>
<dbReference type="RefSeq" id="WP_128507251.1">
    <property type="nucleotide sequence ID" value="NZ_QUAC01000110.1"/>
</dbReference>
<gene>
    <name evidence="1" type="ORF">DY245_14260</name>
</gene>
<dbReference type="EMBL" id="QUAC01000110">
    <property type="protein sequence ID" value="REK89781.1"/>
    <property type="molecule type" value="Genomic_DNA"/>
</dbReference>
<evidence type="ECO:0000313" key="1">
    <source>
        <dbReference type="EMBL" id="REK89781.1"/>
    </source>
</evidence>
<keyword evidence="1" id="KW-0560">Oxidoreductase</keyword>
<keyword evidence="1" id="KW-0503">Monooxygenase</keyword>
<comment type="caution">
    <text evidence="1">The sequence shown here is derived from an EMBL/GenBank/DDBJ whole genome shotgun (WGS) entry which is preliminary data.</text>
</comment>
<protein>
    <submittedName>
        <fullName evidence="1">Antibiotic biosynthesis monooxygenase</fullName>
    </submittedName>
</protein>
<dbReference type="InterPro" id="IPR011008">
    <property type="entry name" value="Dimeric_a/b-barrel"/>
</dbReference>
<proteinExistence type="predicted"/>